<keyword evidence="6" id="KW-1185">Reference proteome</keyword>
<dbReference type="Pfam" id="PF12840">
    <property type="entry name" value="HTH_20"/>
    <property type="match status" value="1"/>
</dbReference>
<proteinExistence type="predicted"/>
<keyword evidence="2" id="KW-0238">DNA-binding</keyword>
<dbReference type="OrthoDB" id="3808065at2"/>
<accession>A0A1Y5X155</accession>
<keyword evidence="3" id="KW-0804">Transcription</keyword>
<dbReference type="SMART" id="SM00418">
    <property type="entry name" value="HTH_ARSR"/>
    <property type="match status" value="1"/>
</dbReference>
<feature type="domain" description="HTH arsR-type" evidence="4">
    <location>
        <begin position="209"/>
        <end position="284"/>
    </location>
</feature>
<evidence type="ECO:0000259" key="4">
    <source>
        <dbReference type="SMART" id="SM00418"/>
    </source>
</evidence>
<dbReference type="PANTHER" id="PTHR43132">
    <property type="entry name" value="ARSENICAL RESISTANCE OPERON REPRESSOR ARSR-RELATED"/>
    <property type="match status" value="1"/>
</dbReference>
<dbReference type="GO" id="GO:0003700">
    <property type="term" value="F:DNA-binding transcription factor activity"/>
    <property type="evidence" value="ECO:0007669"/>
    <property type="project" value="InterPro"/>
</dbReference>
<dbReference type="AlphaFoldDB" id="A0A1Y5X155"/>
<dbReference type="InterPro" id="IPR001845">
    <property type="entry name" value="HTH_ArsR_DNA-bd_dom"/>
</dbReference>
<organism evidence="5 6">
    <name type="scientific">Kibdelosporangium aridum</name>
    <dbReference type="NCBI Taxonomy" id="2030"/>
    <lineage>
        <taxon>Bacteria</taxon>
        <taxon>Bacillati</taxon>
        <taxon>Actinomycetota</taxon>
        <taxon>Actinomycetes</taxon>
        <taxon>Pseudonocardiales</taxon>
        <taxon>Pseudonocardiaceae</taxon>
        <taxon>Kibdelosporangium</taxon>
    </lineage>
</organism>
<evidence type="ECO:0000313" key="5">
    <source>
        <dbReference type="EMBL" id="SMC64254.1"/>
    </source>
</evidence>
<dbReference type="Proteomes" id="UP000192674">
    <property type="component" value="Unassembled WGS sequence"/>
</dbReference>
<evidence type="ECO:0000313" key="6">
    <source>
        <dbReference type="Proteomes" id="UP000192674"/>
    </source>
</evidence>
<dbReference type="InterPro" id="IPR036390">
    <property type="entry name" value="WH_DNA-bd_sf"/>
</dbReference>
<protein>
    <submittedName>
        <fullName evidence="5">Helix-turn-helix domain-containing protein</fullName>
    </submittedName>
</protein>
<reference evidence="5 6" key="1">
    <citation type="submission" date="2017-04" db="EMBL/GenBank/DDBJ databases">
        <authorList>
            <person name="Afonso C.L."/>
            <person name="Miller P.J."/>
            <person name="Scott M.A."/>
            <person name="Spackman E."/>
            <person name="Goraichik I."/>
            <person name="Dimitrov K.M."/>
            <person name="Suarez D.L."/>
            <person name="Swayne D.E."/>
        </authorList>
    </citation>
    <scope>NUCLEOTIDE SEQUENCE [LARGE SCALE GENOMIC DNA]</scope>
    <source>
        <strain evidence="5 6">DSM 43828</strain>
    </source>
</reference>
<dbReference type="RefSeq" id="WP_084424925.1">
    <property type="nucleotide sequence ID" value="NZ_FWXV01000001.1"/>
</dbReference>
<dbReference type="PRINTS" id="PR00778">
    <property type="entry name" value="HTHARSR"/>
</dbReference>
<dbReference type="CDD" id="cd00090">
    <property type="entry name" value="HTH_ARSR"/>
    <property type="match status" value="1"/>
</dbReference>
<dbReference type="InterPro" id="IPR051011">
    <property type="entry name" value="Metal_resp_trans_reg"/>
</dbReference>
<dbReference type="Gene3D" id="1.10.10.10">
    <property type="entry name" value="Winged helix-like DNA-binding domain superfamily/Winged helix DNA-binding domain"/>
    <property type="match status" value="1"/>
</dbReference>
<dbReference type="InterPro" id="IPR036388">
    <property type="entry name" value="WH-like_DNA-bd_sf"/>
</dbReference>
<dbReference type="GO" id="GO:0003677">
    <property type="term" value="F:DNA binding"/>
    <property type="evidence" value="ECO:0007669"/>
    <property type="project" value="UniProtKB-KW"/>
</dbReference>
<dbReference type="PANTHER" id="PTHR43132:SF8">
    <property type="entry name" value="HTH-TYPE TRANSCRIPTIONAL REGULATOR KMTR"/>
    <property type="match status" value="1"/>
</dbReference>
<dbReference type="EMBL" id="FWXV01000001">
    <property type="protein sequence ID" value="SMC64254.1"/>
    <property type="molecule type" value="Genomic_DNA"/>
</dbReference>
<evidence type="ECO:0000256" key="2">
    <source>
        <dbReference type="ARBA" id="ARBA00023125"/>
    </source>
</evidence>
<dbReference type="SUPFAM" id="SSF46785">
    <property type="entry name" value="Winged helix' DNA-binding domain"/>
    <property type="match status" value="1"/>
</dbReference>
<sequence>MTRIHFTFDDIARTHPVESLTPRAEAVFALNALADERNMALAPWRREAVRRLGDMNRDIARVFRVLRPVPDLLWLLDGSVEDDHRPVGFGLTRRHMVELVDAFAEIAVVPCWTAIRGHLKAVERTQHQDVHGLLSTLHPQVRLQDTVLHIMDGDRADIRLGRNGLAIARSAFLSSRPAVVVDAERPKLIVSAVPPMSTQWWRAEDLSSTALSALLGKTRATLLRLLRDACSTGELAKRAGVSAGAVSQHIGVLRDAGLITTARERNTVQHSLTVLGEQLVLARV</sequence>
<evidence type="ECO:0000256" key="3">
    <source>
        <dbReference type="ARBA" id="ARBA00023163"/>
    </source>
</evidence>
<gene>
    <name evidence="5" type="ORF">SAMN05661093_01120</name>
</gene>
<keyword evidence="1" id="KW-0805">Transcription regulation</keyword>
<evidence type="ECO:0000256" key="1">
    <source>
        <dbReference type="ARBA" id="ARBA00023015"/>
    </source>
</evidence>
<dbReference type="InterPro" id="IPR011991">
    <property type="entry name" value="ArsR-like_HTH"/>
</dbReference>
<name>A0A1Y5X155_KIBAR</name>